<reference evidence="11 12" key="1">
    <citation type="submission" date="2024-06" db="EMBL/GenBank/DDBJ databases">
        <authorList>
            <person name="Pan Q."/>
            <person name="Wen M."/>
            <person name="Jouanno E."/>
            <person name="Zahm M."/>
            <person name="Klopp C."/>
            <person name="Cabau C."/>
            <person name="Louis A."/>
            <person name="Berthelot C."/>
            <person name="Parey E."/>
            <person name="Roest Crollius H."/>
            <person name="Montfort J."/>
            <person name="Robinson-Rechavi M."/>
            <person name="Bouchez O."/>
            <person name="Lampietro C."/>
            <person name="Lopez Roques C."/>
            <person name="Donnadieu C."/>
            <person name="Postlethwait J."/>
            <person name="Bobe J."/>
            <person name="Verreycken H."/>
            <person name="Guiguen Y."/>
        </authorList>
    </citation>
    <scope>NUCLEOTIDE SEQUENCE [LARGE SCALE GENOMIC DNA]</scope>
    <source>
        <strain evidence="11">Up_M1</strain>
        <tissue evidence="11">Testis</tissue>
    </source>
</reference>
<keyword evidence="5" id="KW-0106">Calcium</keyword>
<dbReference type="Gene3D" id="1.20.90.10">
    <property type="entry name" value="Phospholipase A2 domain"/>
    <property type="match status" value="1"/>
</dbReference>
<evidence type="ECO:0000256" key="6">
    <source>
        <dbReference type="PIRSR" id="PIRSR601211-3"/>
    </source>
</evidence>
<proteinExistence type="inferred from homology"/>
<feature type="active site" evidence="4">
    <location>
        <position position="267"/>
    </location>
</feature>
<evidence type="ECO:0000259" key="10">
    <source>
        <dbReference type="SMART" id="SM00085"/>
    </source>
</evidence>
<name>A0ABD0W6J9_UMBPY</name>
<evidence type="ECO:0000256" key="3">
    <source>
        <dbReference type="ARBA" id="ARBA00023157"/>
    </source>
</evidence>
<feature type="compositionally biased region" description="Basic and acidic residues" evidence="9">
    <location>
        <begin position="440"/>
        <end position="451"/>
    </location>
</feature>
<sequence length="528" mass="58600">MTNHSSSVSPQDHANTTLAETPGHTTVLMSATTTTTNANMSNPADSSEEETDEEKLENQHGSNQTDTEETLQGNTTSNIPPDSANYNKENAIPETSSFTSAKTLYRPTPPLKLTTSTNPRSEITGFLVPTTWPETSPTNTTPDNLSEEDEGRDRPPQNEEDLLDSSQEKQTDHGEIQPRAVPFFAWSLLESVGLTDLQLQPDSQECSHSFTQYSGGGRASQEMPALGEMLHCLTGRCPHEYEMYGCYCGQVGRGQPLDQLDRCCFFHQCCLWHIRSMGCRRERRLNAHITCNNGKVECRGVTMCDRLQCVCDKTSAECMAAARFNHSISLDQCHGPRPQCRRQVVKPLRWPPTPRPLQPASSEESSEPGRGEGSDQVREEGPRPNSDPHGVTSTSWHSLPHSSEEASVEDRDTDRRPGLHSGNPHTEVQPGLQSHQPASSEEKDDLKREEPQTGASGGLLPTTAQTQIHKPSRPGRLKEQDEEEPEMGEEEEEKEGEEEEEGAEEKEGEEEEEEKEGAEEEEGDKRNK</sequence>
<dbReference type="InterPro" id="IPR033113">
    <property type="entry name" value="PLA2_histidine"/>
</dbReference>
<feature type="compositionally biased region" description="Acidic residues" evidence="9">
    <location>
        <begin position="480"/>
        <end position="522"/>
    </location>
</feature>
<evidence type="ECO:0000256" key="5">
    <source>
        <dbReference type="PIRSR" id="PIRSR601211-2"/>
    </source>
</evidence>
<feature type="compositionally biased region" description="Acidic residues" evidence="9">
    <location>
        <begin position="46"/>
        <end position="55"/>
    </location>
</feature>
<feature type="compositionally biased region" description="Polar residues" evidence="9">
    <location>
        <begin position="391"/>
        <end position="401"/>
    </location>
</feature>
<evidence type="ECO:0000256" key="9">
    <source>
        <dbReference type="SAM" id="MobiDB-lite"/>
    </source>
</evidence>
<feature type="disulfide bond" evidence="6">
    <location>
        <begin position="263"/>
        <end position="318"/>
    </location>
</feature>
<evidence type="ECO:0000256" key="1">
    <source>
        <dbReference type="ARBA" id="ARBA00004613"/>
    </source>
</evidence>
<dbReference type="Proteomes" id="UP001557470">
    <property type="component" value="Unassembled WGS sequence"/>
</dbReference>
<feature type="compositionally biased region" description="Low complexity" evidence="9">
    <location>
        <begin position="25"/>
        <end position="41"/>
    </location>
</feature>
<dbReference type="InterPro" id="IPR001211">
    <property type="entry name" value="PLA2"/>
</dbReference>
<feature type="compositionally biased region" description="Polar residues" evidence="9">
    <location>
        <begin position="423"/>
        <end position="439"/>
    </location>
</feature>
<keyword evidence="2 8" id="KW-0964">Secreted</keyword>
<keyword evidence="3 6" id="KW-1015">Disulfide bond</keyword>
<feature type="binding site" evidence="5">
    <location>
        <position position="249"/>
    </location>
    <ligand>
        <name>Ca(2+)</name>
        <dbReference type="ChEBI" id="CHEBI:29108"/>
    </ligand>
</feature>
<evidence type="ECO:0000313" key="11">
    <source>
        <dbReference type="EMBL" id="KAL0966720.1"/>
    </source>
</evidence>
<dbReference type="InterPro" id="IPR036444">
    <property type="entry name" value="PLipase_A2_dom_sf"/>
</dbReference>
<comment type="caution">
    <text evidence="11">The sequence shown here is derived from an EMBL/GenBank/DDBJ whole genome shotgun (WGS) entry which is preliminary data.</text>
</comment>
<accession>A0ABD0W6J9</accession>
<feature type="binding site" evidence="5">
    <location>
        <position position="247"/>
    </location>
    <ligand>
        <name>Ca(2+)</name>
        <dbReference type="ChEBI" id="CHEBI:29108"/>
    </ligand>
</feature>
<dbReference type="Pfam" id="PF00068">
    <property type="entry name" value="Phospholip_A2_1"/>
    <property type="match status" value="1"/>
</dbReference>
<dbReference type="PRINTS" id="PR00389">
    <property type="entry name" value="PHPHLIPASEA2"/>
</dbReference>
<comment type="cofactor">
    <cofactor evidence="5">
        <name>Ca(2+)</name>
        <dbReference type="ChEBI" id="CHEBI:29108"/>
    </cofactor>
    <text evidence="5">Binds 1 Ca(2+) ion per subunit.</text>
</comment>
<evidence type="ECO:0000256" key="2">
    <source>
        <dbReference type="ARBA" id="ARBA00022525"/>
    </source>
</evidence>
<feature type="compositionally biased region" description="Low complexity" evidence="9">
    <location>
        <begin position="129"/>
        <end position="142"/>
    </location>
</feature>
<feature type="disulfide bond" evidence="6">
    <location>
        <begin position="298"/>
        <end position="309"/>
    </location>
</feature>
<feature type="disulfide bond" evidence="6">
    <location>
        <begin position="270"/>
        <end position="311"/>
    </location>
</feature>
<dbReference type="PANTHER" id="PTHR11716:SF1">
    <property type="entry name" value="OTOCONIN-90"/>
    <property type="match status" value="1"/>
</dbReference>
<feature type="region of interest" description="Disordered" evidence="9">
    <location>
        <begin position="1"/>
        <end position="174"/>
    </location>
</feature>
<evidence type="ECO:0000256" key="4">
    <source>
        <dbReference type="PIRSR" id="PIRSR601211-1"/>
    </source>
</evidence>
<organism evidence="11 12">
    <name type="scientific">Umbra pygmaea</name>
    <name type="common">Eastern mudminnow</name>
    <dbReference type="NCBI Taxonomy" id="75934"/>
    <lineage>
        <taxon>Eukaryota</taxon>
        <taxon>Metazoa</taxon>
        <taxon>Chordata</taxon>
        <taxon>Craniata</taxon>
        <taxon>Vertebrata</taxon>
        <taxon>Euteleostomi</taxon>
        <taxon>Actinopterygii</taxon>
        <taxon>Neopterygii</taxon>
        <taxon>Teleostei</taxon>
        <taxon>Protacanthopterygii</taxon>
        <taxon>Esociformes</taxon>
        <taxon>Umbridae</taxon>
        <taxon>Umbra</taxon>
    </lineage>
</organism>
<keyword evidence="12" id="KW-1185">Reference proteome</keyword>
<dbReference type="EMBL" id="JAGEUA010000009">
    <property type="protein sequence ID" value="KAL0966720.1"/>
    <property type="molecule type" value="Genomic_DNA"/>
</dbReference>
<feature type="compositionally biased region" description="Polar residues" evidence="9">
    <location>
        <begin position="59"/>
        <end position="102"/>
    </location>
</feature>
<protein>
    <recommendedName>
        <fullName evidence="10">Phospholipase A2-like central domain-containing protein</fullName>
    </recommendedName>
</protein>
<feature type="disulfide bond" evidence="6">
    <location>
        <begin position="248"/>
        <end position="264"/>
    </location>
</feature>
<dbReference type="InterPro" id="IPR041798">
    <property type="entry name" value="Otoconin-90"/>
</dbReference>
<feature type="compositionally biased region" description="Basic and acidic residues" evidence="9">
    <location>
        <begin position="367"/>
        <end position="382"/>
    </location>
</feature>
<dbReference type="PROSITE" id="PS00118">
    <property type="entry name" value="PA2_HIS"/>
    <property type="match status" value="1"/>
</dbReference>
<evidence type="ECO:0000256" key="7">
    <source>
        <dbReference type="RuleBase" id="RU003654"/>
    </source>
</evidence>
<dbReference type="AlphaFoldDB" id="A0ABD0W6J9"/>
<evidence type="ECO:0000256" key="8">
    <source>
        <dbReference type="RuleBase" id="RU361236"/>
    </source>
</evidence>
<feature type="compositionally biased region" description="Polar residues" evidence="9">
    <location>
        <begin position="1"/>
        <end position="19"/>
    </location>
</feature>
<feature type="disulfide bond" evidence="6">
    <location>
        <begin position="279"/>
        <end position="304"/>
    </location>
</feature>
<comment type="subcellular location">
    <subcellularLocation>
        <location evidence="1 8">Secreted</location>
    </subcellularLocation>
</comment>
<dbReference type="SMART" id="SM00085">
    <property type="entry name" value="PA2c"/>
    <property type="match status" value="1"/>
</dbReference>
<feature type="domain" description="Phospholipase A2-like central" evidence="10">
    <location>
        <begin position="222"/>
        <end position="334"/>
    </location>
</feature>
<feature type="region of interest" description="Disordered" evidence="9">
    <location>
        <begin position="345"/>
        <end position="528"/>
    </location>
</feature>
<evidence type="ECO:0000313" key="12">
    <source>
        <dbReference type="Proteomes" id="UP001557470"/>
    </source>
</evidence>
<dbReference type="CDD" id="cd04707">
    <property type="entry name" value="otoconin_90"/>
    <property type="match status" value="1"/>
</dbReference>
<gene>
    <name evidence="11" type="ORF">UPYG_G00299260</name>
</gene>
<comment type="similarity">
    <text evidence="7">Belongs to the phospholipase A2 family.</text>
</comment>
<dbReference type="InterPro" id="IPR016090">
    <property type="entry name" value="PLA2-like_dom"/>
</dbReference>
<feature type="compositionally biased region" description="Basic and acidic residues" evidence="9">
    <location>
        <begin position="402"/>
        <end position="417"/>
    </location>
</feature>
<dbReference type="SUPFAM" id="SSF48619">
    <property type="entry name" value="Phospholipase A2, PLA2"/>
    <property type="match status" value="1"/>
</dbReference>
<dbReference type="GO" id="GO:0005576">
    <property type="term" value="C:extracellular region"/>
    <property type="evidence" value="ECO:0007669"/>
    <property type="project" value="UniProtKB-SubCell"/>
</dbReference>
<feature type="active site" evidence="4">
    <location>
        <position position="312"/>
    </location>
</feature>
<dbReference type="PANTHER" id="PTHR11716">
    <property type="entry name" value="PHOSPHOLIPASE A2 FAMILY MEMBER"/>
    <property type="match status" value="1"/>
</dbReference>
<keyword evidence="5" id="KW-0479">Metal-binding</keyword>